<dbReference type="Proteomes" id="UP001152607">
    <property type="component" value="Unassembled WGS sequence"/>
</dbReference>
<accession>A0A9W4UG28</accession>
<evidence type="ECO:0000313" key="3">
    <source>
        <dbReference type="EMBL" id="CAI6335335.1"/>
    </source>
</evidence>
<evidence type="ECO:0000256" key="2">
    <source>
        <dbReference type="ARBA" id="ARBA00022679"/>
    </source>
</evidence>
<dbReference type="SFLD" id="SFLDG01162">
    <property type="entry name" value="I"/>
    <property type="match status" value="1"/>
</dbReference>
<dbReference type="GO" id="GO:0016765">
    <property type="term" value="F:transferase activity, transferring alkyl or aryl (other than methyl) groups"/>
    <property type="evidence" value="ECO:0007669"/>
    <property type="project" value="InterPro"/>
</dbReference>
<dbReference type="NCBIfam" id="TIGR03429">
    <property type="entry name" value="arom_pren_DMATS"/>
    <property type="match status" value="1"/>
</dbReference>
<dbReference type="EMBL" id="CAOQHR010000005">
    <property type="protein sequence ID" value="CAI6335335.1"/>
    <property type="molecule type" value="Genomic_DNA"/>
</dbReference>
<name>A0A9W4UG28_9PLEO</name>
<dbReference type="Pfam" id="PF11991">
    <property type="entry name" value="Trp_DMAT"/>
    <property type="match status" value="1"/>
</dbReference>
<dbReference type="PANTHER" id="PTHR40627">
    <property type="entry name" value="INDOLE PRENYLTRANSFERASE TDIB-RELATED"/>
    <property type="match status" value="1"/>
</dbReference>
<organism evidence="3 4">
    <name type="scientific">Periconia digitata</name>
    <dbReference type="NCBI Taxonomy" id="1303443"/>
    <lineage>
        <taxon>Eukaryota</taxon>
        <taxon>Fungi</taxon>
        <taxon>Dikarya</taxon>
        <taxon>Ascomycota</taxon>
        <taxon>Pezizomycotina</taxon>
        <taxon>Dothideomycetes</taxon>
        <taxon>Pleosporomycetidae</taxon>
        <taxon>Pleosporales</taxon>
        <taxon>Massarineae</taxon>
        <taxon>Periconiaceae</taxon>
        <taxon>Periconia</taxon>
    </lineage>
</organism>
<protein>
    <recommendedName>
        <fullName evidence="5">Aromatic prenyltransferase</fullName>
    </recommendedName>
</protein>
<sequence>MQEAGYDLQSQYEYLIFHLYYIVPRLGRAPSYTQKWKSFMTDDFSPLEYSWNWGTNNSSPNIRYSVELIGDHAGSSIDPHNQHSTIELCDQLQWDLPGTNTSLFNVMQKVFYDPIVTLAETAPDVANRSSPSSLFLAFELGKRIATKAYFMPVKAEQHGISRVTVLTQAIEALRKSGYPCTGYEKLLRFMATEQGSSLEIIIVGIDCVEPKDSRLKVYLRSPHTSFSKVCETLTLGNTLDTLSDDTRTNLKDLWRLTLGLPSDFSEHSELHSKDHETAGILYYFDIQINGSGLQPKLYIPIRHYATSDASAANGLGMYLKSRQQDACFPDYMRALQRTCTHRTLDMHSGYQTYIGTSFKNDGSLSLCSYINGEAFHPDRVHV</sequence>
<evidence type="ECO:0000256" key="1">
    <source>
        <dbReference type="ARBA" id="ARBA00010209"/>
    </source>
</evidence>
<dbReference type="AlphaFoldDB" id="A0A9W4UG28"/>
<proteinExistence type="inferred from homology"/>
<evidence type="ECO:0008006" key="5">
    <source>
        <dbReference type="Google" id="ProtNLM"/>
    </source>
</evidence>
<gene>
    <name evidence="3" type="ORF">PDIGIT_LOCUS8415</name>
</gene>
<dbReference type="SFLD" id="SFLDS00036">
    <property type="entry name" value="Aromatic_Prenyltransferase"/>
    <property type="match status" value="1"/>
</dbReference>
<dbReference type="CDD" id="cd13929">
    <property type="entry name" value="PT-DMATS_CymD"/>
    <property type="match status" value="1"/>
</dbReference>
<dbReference type="OrthoDB" id="3354387at2759"/>
<dbReference type="PANTHER" id="PTHR40627:SF4">
    <property type="entry name" value="PRENYLTRANSFERASE ASQH1-RELATED"/>
    <property type="match status" value="1"/>
</dbReference>
<dbReference type="InterPro" id="IPR017795">
    <property type="entry name" value="ABBA_NscD-like"/>
</dbReference>
<evidence type="ECO:0000313" key="4">
    <source>
        <dbReference type="Proteomes" id="UP001152607"/>
    </source>
</evidence>
<keyword evidence="4" id="KW-1185">Reference proteome</keyword>
<keyword evidence="2" id="KW-0808">Transferase</keyword>
<dbReference type="InterPro" id="IPR033964">
    <property type="entry name" value="ABBA"/>
</dbReference>
<dbReference type="GO" id="GO:0009820">
    <property type="term" value="P:alkaloid metabolic process"/>
    <property type="evidence" value="ECO:0007669"/>
    <property type="project" value="InterPro"/>
</dbReference>
<reference evidence="3" key="1">
    <citation type="submission" date="2023-01" db="EMBL/GenBank/DDBJ databases">
        <authorList>
            <person name="Van Ghelder C."/>
            <person name="Rancurel C."/>
        </authorList>
    </citation>
    <scope>NUCLEOTIDE SEQUENCE</scope>
    <source>
        <strain evidence="3">CNCM I-4278</strain>
    </source>
</reference>
<comment type="similarity">
    <text evidence="1">Belongs to the tryptophan dimethylallyltransferase family.</text>
</comment>
<comment type="caution">
    <text evidence="3">The sequence shown here is derived from an EMBL/GenBank/DDBJ whole genome shotgun (WGS) entry which is preliminary data.</text>
</comment>